<accession>A0A6N2WAL8</accession>
<organism evidence="2">
    <name type="scientific">Bacteroides intestinalis</name>
    <dbReference type="NCBI Taxonomy" id="329854"/>
    <lineage>
        <taxon>Bacteria</taxon>
        <taxon>Pseudomonadati</taxon>
        <taxon>Bacteroidota</taxon>
        <taxon>Bacteroidia</taxon>
        <taxon>Bacteroidales</taxon>
        <taxon>Bacteroidaceae</taxon>
        <taxon>Bacteroides</taxon>
    </lineage>
</organism>
<sequence length="135" mass="15921">MGNRRRSSVFLFEEDVWEYLFVFYTIIKNDMNLITNKKQIFVSVWWLLEAYALYYFYSFEVGGTFISLLLVLILCLLLNMNMTLADVVRRRNYPGLILWNIHTMLRTSWSSPRMATSGRRLPRNGLIICMTSSAV</sequence>
<dbReference type="AlphaFoldDB" id="A0A6N2WAL8"/>
<proteinExistence type="predicted"/>
<keyword evidence="1" id="KW-0472">Membrane</keyword>
<feature type="transmembrane region" description="Helical" evidence="1">
    <location>
        <begin position="63"/>
        <end position="82"/>
    </location>
</feature>
<reference evidence="2" key="1">
    <citation type="submission" date="2019-11" db="EMBL/GenBank/DDBJ databases">
        <authorList>
            <person name="Feng L."/>
        </authorList>
    </citation>
    <scope>NUCLEOTIDE SEQUENCE</scope>
    <source>
        <strain evidence="2">BintestinalisLFYP9</strain>
    </source>
</reference>
<evidence type="ECO:0000313" key="2">
    <source>
        <dbReference type="EMBL" id="VYT38797.1"/>
    </source>
</evidence>
<feature type="transmembrane region" description="Helical" evidence="1">
    <location>
        <begin position="40"/>
        <end position="57"/>
    </location>
</feature>
<keyword evidence="1" id="KW-0812">Transmembrane</keyword>
<gene>
    <name evidence="2" type="ORF">BILFYP9_03232</name>
</gene>
<evidence type="ECO:0000256" key="1">
    <source>
        <dbReference type="SAM" id="Phobius"/>
    </source>
</evidence>
<keyword evidence="1" id="KW-1133">Transmembrane helix</keyword>
<dbReference type="EMBL" id="CACRSU010000038">
    <property type="protein sequence ID" value="VYT38797.1"/>
    <property type="molecule type" value="Genomic_DNA"/>
</dbReference>
<protein>
    <submittedName>
        <fullName evidence="2">Uncharacterized protein</fullName>
    </submittedName>
</protein>
<name>A0A6N2WAL8_9BACE</name>